<evidence type="ECO:0000256" key="2">
    <source>
        <dbReference type="SAM" id="Phobius"/>
    </source>
</evidence>
<keyword evidence="2" id="KW-0812">Transmembrane</keyword>
<dbReference type="EMBL" id="KB008171">
    <property type="protein sequence ID" value="ELR10929.1"/>
    <property type="molecule type" value="Genomic_DNA"/>
</dbReference>
<evidence type="ECO:0000313" key="5">
    <source>
        <dbReference type="Proteomes" id="UP000011083"/>
    </source>
</evidence>
<feature type="transmembrane region" description="Helical" evidence="2">
    <location>
        <begin position="253"/>
        <end position="274"/>
    </location>
</feature>
<keyword evidence="2" id="KW-1133">Transmembrane helix</keyword>
<keyword evidence="3" id="KW-0732">Signal</keyword>
<dbReference type="KEGG" id="acan:ACA1_145830"/>
<proteinExistence type="predicted"/>
<dbReference type="VEuPathDB" id="AmoebaDB:ACA1_145830"/>
<sequence length="362" mass="39367">MNGFSLIAFFFFALATVFGASATINNTNTTNAVVVEMHNATHPTIFNTIFFSASGNDIVPRPVMGYDIVHRLVEALTSTSSSPFNGHLPLFFMKGVERTTRPGPFEGNSAFYFNFNFEKKNNNVEPARPGPLNVNDIFVIFCNKINNNNNNKEIIINSNSFATLEQDVAPGLARGFATQVEVETELGSRKALSPSSSVKRHLQALGAFLYSALPSRPTLLPSSWPSVEVSSWATTTTLPSALAGVTNIAVPRWVAMFAAQVVGSGLLYAVYLWAMKDSLPAPQAPAPVLTLRRFVSASRRRHNAAGQTAAVAVPQAPVVRPPWSRPSSPPPPPRSRPPWSWPCPSRPPPPWPACSRPQWSCP</sequence>
<evidence type="ECO:0000313" key="4">
    <source>
        <dbReference type="EMBL" id="ELR10929.1"/>
    </source>
</evidence>
<keyword evidence="5" id="KW-1185">Reference proteome</keyword>
<feature type="region of interest" description="Disordered" evidence="1">
    <location>
        <begin position="305"/>
        <end position="362"/>
    </location>
</feature>
<feature type="compositionally biased region" description="Low complexity" evidence="1">
    <location>
        <begin position="353"/>
        <end position="362"/>
    </location>
</feature>
<feature type="compositionally biased region" description="Low complexity" evidence="1">
    <location>
        <begin position="309"/>
        <end position="318"/>
    </location>
</feature>
<keyword evidence="2" id="KW-0472">Membrane</keyword>
<accession>L8GDI4</accession>
<gene>
    <name evidence="4" type="ORF">ACA1_145830</name>
</gene>
<evidence type="ECO:0000256" key="3">
    <source>
        <dbReference type="SAM" id="SignalP"/>
    </source>
</evidence>
<organism evidence="4 5">
    <name type="scientific">Acanthamoeba castellanii (strain ATCC 30010 / Neff)</name>
    <dbReference type="NCBI Taxonomy" id="1257118"/>
    <lineage>
        <taxon>Eukaryota</taxon>
        <taxon>Amoebozoa</taxon>
        <taxon>Discosea</taxon>
        <taxon>Longamoebia</taxon>
        <taxon>Centramoebida</taxon>
        <taxon>Acanthamoebidae</taxon>
        <taxon>Acanthamoeba</taxon>
    </lineage>
</organism>
<name>L8GDI4_ACACF</name>
<feature type="chain" id="PRO_5003990224" evidence="3">
    <location>
        <begin position="23"/>
        <end position="362"/>
    </location>
</feature>
<dbReference type="Proteomes" id="UP000011083">
    <property type="component" value="Unassembled WGS sequence"/>
</dbReference>
<dbReference type="GeneID" id="14911335"/>
<dbReference type="RefSeq" id="XP_004332942.1">
    <property type="nucleotide sequence ID" value="XM_004332894.1"/>
</dbReference>
<evidence type="ECO:0000256" key="1">
    <source>
        <dbReference type="SAM" id="MobiDB-lite"/>
    </source>
</evidence>
<protein>
    <submittedName>
        <fullName evidence="4">Uncharacterized protein</fullName>
    </submittedName>
</protein>
<feature type="compositionally biased region" description="Pro residues" evidence="1">
    <location>
        <begin position="319"/>
        <end position="352"/>
    </location>
</feature>
<reference evidence="4 5" key="1">
    <citation type="journal article" date="2013" name="Genome Biol.">
        <title>Genome of Acanthamoeba castellanii highlights extensive lateral gene transfer and early evolution of tyrosine kinase signaling.</title>
        <authorList>
            <person name="Clarke M."/>
            <person name="Lohan A.J."/>
            <person name="Liu B."/>
            <person name="Lagkouvardos I."/>
            <person name="Roy S."/>
            <person name="Zafar N."/>
            <person name="Bertelli C."/>
            <person name="Schilde C."/>
            <person name="Kianianmomeni A."/>
            <person name="Burglin T.R."/>
            <person name="Frech C."/>
            <person name="Turcotte B."/>
            <person name="Kopec K.O."/>
            <person name="Synnott J.M."/>
            <person name="Choo C."/>
            <person name="Paponov I."/>
            <person name="Finkler A."/>
            <person name="Soon Heng Tan C."/>
            <person name="Hutchins A.P."/>
            <person name="Weinmeier T."/>
            <person name="Rattei T."/>
            <person name="Chu J.S."/>
            <person name="Gimenez G."/>
            <person name="Irimia M."/>
            <person name="Rigden D.J."/>
            <person name="Fitzpatrick D.A."/>
            <person name="Lorenzo-Morales J."/>
            <person name="Bateman A."/>
            <person name="Chiu C.H."/>
            <person name="Tang P."/>
            <person name="Hegemann P."/>
            <person name="Fromm H."/>
            <person name="Raoult D."/>
            <person name="Greub G."/>
            <person name="Miranda-Saavedra D."/>
            <person name="Chen N."/>
            <person name="Nash P."/>
            <person name="Ginger M.L."/>
            <person name="Horn M."/>
            <person name="Schaap P."/>
            <person name="Caler L."/>
            <person name="Loftus B."/>
        </authorList>
    </citation>
    <scope>NUCLEOTIDE SEQUENCE [LARGE SCALE GENOMIC DNA]</scope>
    <source>
        <strain evidence="4 5">Neff</strain>
    </source>
</reference>
<dbReference type="AlphaFoldDB" id="L8GDI4"/>
<feature type="signal peptide" evidence="3">
    <location>
        <begin position="1"/>
        <end position="22"/>
    </location>
</feature>